<comment type="caution">
    <text evidence="2">The sequence shown here is derived from an EMBL/GenBank/DDBJ whole genome shotgun (WGS) entry which is preliminary data.</text>
</comment>
<reference evidence="2" key="1">
    <citation type="journal article" date="2023" name="G3 (Bethesda)">
        <title>A reference genome for the long-term kleptoplast-retaining sea slug Elysia crispata morphotype clarki.</title>
        <authorList>
            <person name="Eastman K.E."/>
            <person name="Pendleton A.L."/>
            <person name="Shaikh M.A."/>
            <person name="Suttiyut T."/>
            <person name="Ogas R."/>
            <person name="Tomko P."/>
            <person name="Gavelis G."/>
            <person name="Widhalm J.R."/>
            <person name="Wisecaver J.H."/>
        </authorList>
    </citation>
    <scope>NUCLEOTIDE SEQUENCE</scope>
    <source>
        <strain evidence="2">ECLA1</strain>
    </source>
</reference>
<gene>
    <name evidence="2" type="ORF">RRG08_061648</name>
</gene>
<accession>A0AAE1ARK2</accession>
<dbReference type="AlphaFoldDB" id="A0AAE1ARK2"/>
<dbReference type="EMBL" id="JAWDGP010001376">
    <property type="protein sequence ID" value="KAK3792445.1"/>
    <property type="molecule type" value="Genomic_DNA"/>
</dbReference>
<organism evidence="2 3">
    <name type="scientific">Elysia crispata</name>
    <name type="common">lettuce slug</name>
    <dbReference type="NCBI Taxonomy" id="231223"/>
    <lineage>
        <taxon>Eukaryota</taxon>
        <taxon>Metazoa</taxon>
        <taxon>Spiralia</taxon>
        <taxon>Lophotrochozoa</taxon>
        <taxon>Mollusca</taxon>
        <taxon>Gastropoda</taxon>
        <taxon>Heterobranchia</taxon>
        <taxon>Euthyneura</taxon>
        <taxon>Panpulmonata</taxon>
        <taxon>Sacoglossa</taxon>
        <taxon>Placobranchoidea</taxon>
        <taxon>Plakobranchidae</taxon>
        <taxon>Elysia</taxon>
    </lineage>
</organism>
<feature type="region of interest" description="Disordered" evidence="1">
    <location>
        <begin position="1"/>
        <end position="43"/>
    </location>
</feature>
<name>A0AAE1ARK2_9GAST</name>
<keyword evidence="3" id="KW-1185">Reference proteome</keyword>
<proteinExistence type="predicted"/>
<dbReference type="Proteomes" id="UP001283361">
    <property type="component" value="Unassembled WGS sequence"/>
</dbReference>
<feature type="compositionally biased region" description="Basic and acidic residues" evidence="1">
    <location>
        <begin position="32"/>
        <end position="43"/>
    </location>
</feature>
<evidence type="ECO:0000313" key="2">
    <source>
        <dbReference type="EMBL" id="KAK3792445.1"/>
    </source>
</evidence>
<evidence type="ECO:0000256" key="1">
    <source>
        <dbReference type="SAM" id="MobiDB-lite"/>
    </source>
</evidence>
<feature type="compositionally biased region" description="Basic residues" evidence="1">
    <location>
        <begin position="1"/>
        <end position="11"/>
    </location>
</feature>
<sequence>MAPPTHTHHEKKSTPLGRSPYHHADASTVDGGRADSENLGTGDKHVYSTRLISRWFLPPLLRQSRTGEKRL</sequence>
<evidence type="ECO:0000313" key="3">
    <source>
        <dbReference type="Proteomes" id="UP001283361"/>
    </source>
</evidence>
<protein>
    <submittedName>
        <fullName evidence="2">Uncharacterized protein</fullName>
    </submittedName>
</protein>